<dbReference type="Proteomes" id="UP000186601">
    <property type="component" value="Unassembled WGS sequence"/>
</dbReference>
<reference evidence="1 2" key="1">
    <citation type="submission" date="2018-02" db="EMBL/GenBank/DDBJ databases">
        <title>Genome sequence of the basidiomycete white-rot fungus Phlebia centrifuga.</title>
        <authorList>
            <person name="Granchi Z."/>
            <person name="Peng M."/>
            <person name="de Vries R.P."/>
            <person name="Hilden K."/>
            <person name="Makela M.R."/>
            <person name="Grigoriev I."/>
            <person name="Riley R."/>
        </authorList>
    </citation>
    <scope>NUCLEOTIDE SEQUENCE [LARGE SCALE GENOMIC DNA]</scope>
    <source>
        <strain evidence="1 2">FBCC195</strain>
    </source>
</reference>
<name>A0A2R6S3A8_9APHY</name>
<dbReference type="EMBL" id="MLYV02000108">
    <property type="protein sequence ID" value="PSS36758.1"/>
    <property type="molecule type" value="Genomic_DNA"/>
</dbReference>
<evidence type="ECO:0000313" key="2">
    <source>
        <dbReference type="Proteomes" id="UP000186601"/>
    </source>
</evidence>
<accession>A0A2R6S3A8</accession>
<sequence length="71" mass="7884">MDPLGTVKAVIGAINYLYAASEKIKENGEECKRFCTHASLVMELIQRDIEHTDGGSARVSSKLKRLSKYVI</sequence>
<evidence type="ECO:0000313" key="1">
    <source>
        <dbReference type="EMBL" id="PSS36758.1"/>
    </source>
</evidence>
<comment type="caution">
    <text evidence="1">The sequence shown here is derived from an EMBL/GenBank/DDBJ whole genome shotgun (WGS) entry which is preliminary data.</text>
</comment>
<proteinExistence type="predicted"/>
<keyword evidence="2" id="KW-1185">Reference proteome</keyword>
<protein>
    <submittedName>
        <fullName evidence="1">Uncharacterized protein</fullName>
    </submittedName>
</protein>
<gene>
    <name evidence="1" type="ORF">PHLCEN_2v1389</name>
</gene>
<organism evidence="1 2">
    <name type="scientific">Hermanssonia centrifuga</name>
    <dbReference type="NCBI Taxonomy" id="98765"/>
    <lineage>
        <taxon>Eukaryota</taxon>
        <taxon>Fungi</taxon>
        <taxon>Dikarya</taxon>
        <taxon>Basidiomycota</taxon>
        <taxon>Agaricomycotina</taxon>
        <taxon>Agaricomycetes</taxon>
        <taxon>Polyporales</taxon>
        <taxon>Meruliaceae</taxon>
        <taxon>Hermanssonia</taxon>
    </lineage>
</organism>
<dbReference type="AlphaFoldDB" id="A0A2R6S3A8"/>